<dbReference type="GO" id="GO:0005829">
    <property type="term" value="C:cytosol"/>
    <property type="evidence" value="ECO:0007669"/>
    <property type="project" value="UniProtKB-SubCell"/>
</dbReference>
<dbReference type="Proteomes" id="UP000250572">
    <property type="component" value="Unassembled WGS sequence"/>
</dbReference>
<dbReference type="GO" id="GO:0005789">
    <property type="term" value="C:endoplasmic reticulum membrane"/>
    <property type="evidence" value="ECO:0007669"/>
    <property type="project" value="UniProtKB-SubCell"/>
</dbReference>
<keyword evidence="10 14" id="KW-0445">Lipid transport</keyword>
<evidence type="ECO:0000256" key="3">
    <source>
        <dbReference type="ARBA" id="ARBA00004586"/>
    </source>
</evidence>
<dbReference type="GO" id="GO:0097038">
    <property type="term" value="C:perinuclear endoplasmic reticulum"/>
    <property type="evidence" value="ECO:0007669"/>
    <property type="project" value="TreeGrafter"/>
</dbReference>
<organism evidence="17 18">
    <name type="scientific">Gambusia affinis</name>
    <name type="common">Western mosquitofish</name>
    <name type="synonym">Heterandria affinis</name>
    <dbReference type="NCBI Taxonomy" id="33528"/>
    <lineage>
        <taxon>Eukaryota</taxon>
        <taxon>Metazoa</taxon>
        <taxon>Chordata</taxon>
        <taxon>Craniata</taxon>
        <taxon>Vertebrata</taxon>
        <taxon>Euteleostomi</taxon>
        <taxon>Actinopterygii</taxon>
        <taxon>Neopterygii</taxon>
        <taxon>Teleostei</taxon>
        <taxon>Neoteleostei</taxon>
        <taxon>Acanthomorphata</taxon>
        <taxon>Ovalentaria</taxon>
        <taxon>Atherinomorphae</taxon>
        <taxon>Cyprinodontiformes</taxon>
        <taxon>Poeciliidae</taxon>
        <taxon>Poeciliinae</taxon>
        <taxon>Gambusia</taxon>
    </lineage>
</organism>
<dbReference type="GO" id="GO:0005886">
    <property type="term" value="C:plasma membrane"/>
    <property type="evidence" value="ECO:0007669"/>
    <property type="project" value="UniProtKB-SubCell"/>
</dbReference>
<dbReference type="PANTHER" id="PTHR10972">
    <property type="entry name" value="OXYSTEROL-BINDING PROTEIN-RELATED"/>
    <property type="match status" value="1"/>
</dbReference>
<dbReference type="Pfam" id="PF01237">
    <property type="entry name" value="Oxysterol_BP"/>
    <property type="match status" value="1"/>
</dbReference>
<dbReference type="InterPro" id="IPR037239">
    <property type="entry name" value="OSBP_sf"/>
</dbReference>
<evidence type="ECO:0000313" key="17">
    <source>
        <dbReference type="EMBL" id="PWA29916.1"/>
    </source>
</evidence>
<dbReference type="InterPro" id="IPR000648">
    <property type="entry name" value="Oxysterol-bd"/>
</dbReference>
<dbReference type="SMART" id="SM00233">
    <property type="entry name" value="PH"/>
    <property type="match status" value="1"/>
</dbReference>
<evidence type="ECO:0000256" key="11">
    <source>
        <dbReference type="ARBA" id="ARBA00023121"/>
    </source>
</evidence>
<dbReference type="Pfam" id="PF15409">
    <property type="entry name" value="PH_8"/>
    <property type="match status" value="1"/>
</dbReference>
<dbReference type="AlphaFoldDB" id="A0A315W1U6"/>
<dbReference type="GO" id="GO:0120015">
    <property type="term" value="F:sterol transfer activity"/>
    <property type="evidence" value="ECO:0007669"/>
    <property type="project" value="UniProtKB-ARBA"/>
</dbReference>
<proteinExistence type="inferred from homology"/>
<keyword evidence="8" id="KW-0597">Phosphoprotein</keyword>
<keyword evidence="11" id="KW-0446">Lipid-binding</keyword>
<protein>
    <recommendedName>
        <fullName evidence="14">Oxysterol-binding protein</fullName>
    </recommendedName>
</protein>
<evidence type="ECO:0000256" key="6">
    <source>
        <dbReference type="ARBA" id="ARBA00022475"/>
    </source>
</evidence>
<accession>A0A315W1U6</accession>
<feature type="region of interest" description="Disordered" evidence="15">
    <location>
        <begin position="143"/>
        <end position="165"/>
    </location>
</feature>
<keyword evidence="18" id="KW-1185">Reference proteome</keyword>
<name>A0A315W1U6_GAMAF</name>
<reference evidence="17 18" key="1">
    <citation type="journal article" date="2018" name="G3 (Bethesda)">
        <title>A High-Quality Reference Genome for the Invasive Mosquitofish Gambusia affinis Using a Chicago Library.</title>
        <authorList>
            <person name="Hoffberg S.L."/>
            <person name="Troendle N.J."/>
            <person name="Glenn T.C."/>
            <person name="Mahmud O."/>
            <person name="Louha S."/>
            <person name="Chalopin D."/>
            <person name="Bennetzen J.L."/>
            <person name="Mauricio R."/>
        </authorList>
    </citation>
    <scope>NUCLEOTIDE SEQUENCE [LARGE SCALE GENOMIC DNA]</scope>
    <source>
        <strain evidence="17">NE01/NJP1002.9</strain>
        <tissue evidence="17">Muscle</tissue>
    </source>
</reference>
<evidence type="ECO:0000256" key="1">
    <source>
        <dbReference type="ARBA" id="ARBA00004236"/>
    </source>
</evidence>
<evidence type="ECO:0000256" key="7">
    <source>
        <dbReference type="ARBA" id="ARBA00022490"/>
    </source>
</evidence>
<keyword evidence="7" id="KW-0963">Cytoplasm</keyword>
<dbReference type="PROSITE" id="PS50003">
    <property type="entry name" value="PH_DOMAIN"/>
    <property type="match status" value="1"/>
</dbReference>
<dbReference type="PANTHER" id="PTHR10972:SF146">
    <property type="entry name" value="OXYSTEROL-BINDING PROTEIN"/>
    <property type="match status" value="1"/>
</dbReference>
<gene>
    <name evidence="17" type="ORF">CCH79_00018951</name>
</gene>
<keyword evidence="12" id="KW-0472">Membrane</keyword>
<evidence type="ECO:0000259" key="16">
    <source>
        <dbReference type="PROSITE" id="PS50003"/>
    </source>
</evidence>
<dbReference type="InterPro" id="IPR041680">
    <property type="entry name" value="PH_8"/>
</dbReference>
<evidence type="ECO:0000256" key="10">
    <source>
        <dbReference type="ARBA" id="ARBA00023055"/>
    </source>
</evidence>
<sequence>MRQMSSGPGIEPATAASRTEGLQTLLLAMVLSSSLIHIGPYATVVGEKEAETCGKGTEDGSCFQDSLVGVCSLCVLVARSGHYTCNTLDYFKQKNLDCFYERSLHKTRRGPKIFSLLIYLHQIKPMDHQVSSSQSVISFEKSPASTFKPSHSRNNSTGSSKYSKQSRNWEVMEEACSVPGSSLDLSIPGICEGYLMKRRKYPLKGWHKRYFLLERGVLKYSKTQQDIQKGKLHGSLDISMAVMSVNKKSKRIDLDAGDNLYHLKAKSSDIFYIWLTKLGAHRLFRKNEAMSVHRGVLHALSLTQSTLPVVGTMTQQSLSTPPHYPSSTSVEGPEIRITAPPASYPGVTNKVSAWLQQTHNIDATANDLARSQAELTELVQLVQRLHWLEGSVPITNTDLEMRISMQNLFLEKPKKKSGKVGHSRTLSRVEAMGGMFTSSHLSTNNSNMAASVQSIPDYVYSQLSNPQVTSPEAKKLHQDICMLSQRVYGSLKSIHEVLTMERERLRQVWTNPDLRQNTSQQLATLCTTLSERTPSMARHSRRAPSVAESTAEYFDASEVIMCETSSEAEASDESGLSDITTTSNSEPEEAAATLNYRESLKTATDKPSLVPSDTGRRTTLPSPCADNSHIGIMTILYNNIGTDLSRVSMPVALNEPLSLLQRLSEELEYSELLDIANNTDDPYQRMVYVAAFSISGYAWASWRNRYKPFNPILGETYENHREDRGFYYISEQVSHHPPISACHAESENFTFWQDQRWKNKFWGKSLEIISSGLVNVTLPKYGDHYEWNKAVTCIHNVLSQQRWLEHYGEVVIRNTKSDECTCKMTFVKARCCHSRYWSSENSKNEIQGVVLDRAGEVVHRFGGFWHEGIFCDTMATPTCIWKPNVQPDDHVQYYGFSRYARELNEMTADLEVILPPTDTRFRPDQKLLEEGKVAEADKKKDQVEEKQRQRRKEMAKRGEEHIPRFFRNVLDEAGREVWLYNGTYWKIRQDPGFSA</sequence>
<dbReference type="Gene3D" id="2.40.160.120">
    <property type="match status" value="1"/>
</dbReference>
<evidence type="ECO:0000256" key="2">
    <source>
        <dbReference type="ARBA" id="ARBA00004514"/>
    </source>
</evidence>
<feature type="region of interest" description="Disordered" evidence="15">
    <location>
        <begin position="938"/>
        <end position="957"/>
    </location>
</feature>
<dbReference type="EMBL" id="NHOQ01000483">
    <property type="protein sequence ID" value="PWA29916.1"/>
    <property type="molecule type" value="Genomic_DNA"/>
</dbReference>
<evidence type="ECO:0000256" key="4">
    <source>
        <dbReference type="ARBA" id="ARBA00008842"/>
    </source>
</evidence>
<dbReference type="CDD" id="cd13287">
    <property type="entry name" value="PH_ORP3_ORP6_ORP7"/>
    <property type="match status" value="1"/>
</dbReference>
<keyword evidence="5 14" id="KW-0813">Transport</keyword>
<feature type="region of interest" description="Disordered" evidence="15">
    <location>
        <begin position="566"/>
        <end position="623"/>
    </location>
</feature>
<evidence type="ECO:0000256" key="8">
    <source>
        <dbReference type="ARBA" id="ARBA00022553"/>
    </source>
</evidence>
<feature type="compositionally biased region" description="Basic and acidic residues" evidence="15">
    <location>
        <begin position="938"/>
        <end position="947"/>
    </location>
</feature>
<evidence type="ECO:0000256" key="13">
    <source>
        <dbReference type="RuleBase" id="RU003844"/>
    </source>
</evidence>
<evidence type="ECO:0000256" key="15">
    <source>
        <dbReference type="SAM" id="MobiDB-lite"/>
    </source>
</evidence>
<dbReference type="SUPFAM" id="SSF50729">
    <property type="entry name" value="PH domain-like"/>
    <property type="match status" value="1"/>
</dbReference>
<dbReference type="GO" id="GO:0031965">
    <property type="term" value="C:nuclear membrane"/>
    <property type="evidence" value="ECO:0007669"/>
    <property type="project" value="TreeGrafter"/>
</dbReference>
<dbReference type="Gene3D" id="2.30.29.30">
    <property type="entry name" value="Pleckstrin-homology domain (PH domain)/Phosphotyrosine-binding domain (PTB)"/>
    <property type="match status" value="1"/>
</dbReference>
<comment type="subcellular location">
    <subcellularLocation>
        <location evidence="1">Cell membrane</location>
    </subcellularLocation>
    <subcellularLocation>
        <location evidence="2">Cytoplasm</location>
        <location evidence="2">Cytosol</location>
    </subcellularLocation>
    <subcellularLocation>
        <location evidence="3">Endoplasmic reticulum membrane</location>
    </subcellularLocation>
</comment>
<evidence type="ECO:0000256" key="9">
    <source>
        <dbReference type="ARBA" id="ARBA00022824"/>
    </source>
</evidence>
<dbReference type="STRING" id="33528.ENSGAFP00000005829"/>
<keyword evidence="6" id="KW-1003">Cell membrane</keyword>
<comment type="caution">
    <text evidence="17">The sequence shown here is derived from an EMBL/GenBank/DDBJ whole genome shotgun (WGS) entry which is preliminary data.</text>
</comment>
<dbReference type="InterPro" id="IPR018494">
    <property type="entry name" value="Oxysterol-bd_CS"/>
</dbReference>
<dbReference type="SUPFAM" id="SSF144000">
    <property type="entry name" value="Oxysterol-binding protein-like"/>
    <property type="match status" value="1"/>
</dbReference>
<dbReference type="FunFam" id="3.30.70.3490:FF:000002">
    <property type="entry name" value="Oxysterol-binding protein"/>
    <property type="match status" value="1"/>
</dbReference>
<dbReference type="InterPro" id="IPR001849">
    <property type="entry name" value="PH_domain"/>
</dbReference>
<dbReference type="GO" id="GO:0015485">
    <property type="term" value="F:cholesterol binding"/>
    <property type="evidence" value="ECO:0007669"/>
    <property type="project" value="TreeGrafter"/>
</dbReference>
<dbReference type="PROSITE" id="PS01013">
    <property type="entry name" value="OSBP"/>
    <property type="match status" value="1"/>
</dbReference>
<evidence type="ECO:0000313" key="18">
    <source>
        <dbReference type="Proteomes" id="UP000250572"/>
    </source>
</evidence>
<comment type="similarity">
    <text evidence="4 13">Belongs to the OSBP family.</text>
</comment>
<feature type="domain" description="PH" evidence="16">
    <location>
        <begin position="188"/>
        <end position="283"/>
    </location>
</feature>
<dbReference type="Gene3D" id="3.30.70.3490">
    <property type="match status" value="1"/>
</dbReference>
<evidence type="ECO:0000256" key="12">
    <source>
        <dbReference type="ARBA" id="ARBA00023136"/>
    </source>
</evidence>
<keyword evidence="9" id="KW-0256">Endoplasmic reticulum</keyword>
<dbReference type="GO" id="GO:0006699">
    <property type="term" value="P:bile acid biosynthetic process"/>
    <property type="evidence" value="ECO:0007669"/>
    <property type="project" value="UniProtKB-ARBA"/>
</dbReference>
<evidence type="ECO:0000256" key="5">
    <source>
        <dbReference type="ARBA" id="ARBA00022448"/>
    </source>
</evidence>
<dbReference type="FunFam" id="2.40.160.120:FF:000001">
    <property type="entry name" value="Oxysterol-binding protein"/>
    <property type="match status" value="1"/>
</dbReference>
<dbReference type="InterPro" id="IPR011993">
    <property type="entry name" value="PH-like_dom_sf"/>
</dbReference>
<dbReference type="FunFam" id="2.30.29.30:FF:000011">
    <property type="entry name" value="Oxysterol-binding protein"/>
    <property type="match status" value="1"/>
</dbReference>
<evidence type="ECO:0000256" key="14">
    <source>
        <dbReference type="RuleBase" id="RU003845"/>
    </source>
</evidence>